<dbReference type="EMBL" id="LCTV02000005">
    <property type="protein sequence ID" value="PRQ75121.1"/>
    <property type="molecule type" value="Genomic_DNA"/>
</dbReference>
<reference evidence="2 3" key="1">
    <citation type="journal article" date="2018" name="Elife">
        <title>Functional genomics of lipid metabolism in the oleaginous yeast Rhodosporidium toruloides.</title>
        <authorList>
            <person name="Coradetti S.T."/>
            <person name="Pinel D."/>
            <person name="Geiselman G."/>
            <person name="Ito M."/>
            <person name="Mondo S."/>
            <person name="Reilly M.C."/>
            <person name="Cheng Y.F."/>
            <person name="Bauer S."/>
            <person name="Grigoriev I."/>
            <person name="Gladden J.M."/>
            <person name="Simmons B.A."/>
            <person name="Brem R."/>
            <person name="Arkin A.P."/>
            <person name="Skerker J.M."/>
        </authorList>
    </citation>
    <scope>NUCLEOTIDE SEQUENCE [LARGE SCALE GENOMIC DNA]</scope>
    <source>
        <strain evidence="2 3">NBRC 0880</strain>
    </source>
</reference>
<accession>A0A2T0AAT7</accession>
<dbReference type="OrthoDB" id="2525835at2759"/>
<name>A0A2T0AAT7_RHOTO</name>
<dbReference type="Proteomes" id="UP000239560">
    <property type="component" value="Unassembled WGS sequence"/>
</dbReference>
<evidence type="ECO:0000313" key="3">
    <source>
        <dbReference type="Proteomes" id="UP000239560"/>
    </source>
</evidence>
<sequence length="299" mass="32866">MDRQPRLRRVSTAPSLPLMLDPIRRAKDPQGARVESVPLEEMGGRGRRRDRLERDKGRRSVTAGGLSSVRRRSQGRRSEVGDAIDFQVEGEDEVEAALGEELDFEAFLRATNTLLFHSAMGPPSCQTDPLARRRPLPSSSAFLPPTIDTLSPPISPSFALSPYSTPSNAHTADEEDDSPSSFWSPEHQTARHIAHFGAGGGPSSAPSSSAPSNRVSSHLTRRPMRISYDVPEECEAWRVAQGFVDEALAAPRVALQTSLVQAQYRQSDAWKEEGSDLFARRKDAAAKRLEMVAQQLAWA</sequence>
<comment type="caution">
    <text evidence="2">The sequence shown here is derived from an EMBL/GenBank/DDBJ whole genome shotgun (WGS) entry which is preliminary data.</text>
</comment>
<feature type="region of interest" description="Disordered" evidence="1">
    <location>
        <begin position="123"/>
        <end position="219"/>
    </location>
</feature>
<dbReference type="AlphaFoldDB" id="A0A2T0AAT7"/>
<organism evidence="2 3">
    <name type="scientific">Rhodotorula toruloides</name>
    <name type="common">Yeast</name>
    <name type="synonym">Rhodosporidium toruloides</name>
    <dbReference type="NCBI Taxonomy" id="5286"/>
    <lineage>
        <taxon>Eukaryota</taxon>
        <taxon>Fungi</taxon>
        <taxon>Dikarya</taxon>
        <taxon>Basidiomycota</taxon>
        <taxon>Pucciniomycotina</taxon>
        <taxon>Microbotryomycetes</taxon>
        <taxon>Sporidiobolales</taxon>
        <taxon>Sporidiobolaceae</taxon>
        <taxon>Rhodotorula</taxon>
    </lineage>
</organism>
<feature type="region of interest" description="Disordered" evidence="1">
    <location>
        <begin position="1"/>
        <end position="89"/>
    </location>
</feature>
<gene>
    <name evidence="2" type="ORF">AAT19DRAFT_14143</name>
</gene>
<evidence type="ECO:0000256" key="1">
    <source>
        <dbReference type="SAM" id="MobiDB-lite"/>
    </source>
</evidence>
<feature type="compositionally biased region" description="Low complexity" evidence="1">
    <location>
        <begin position="203"/>
        <end position="212"/>
    </location>
</feature>
<proteinExistence type="predicted"/>
<evidence type="ECO:0000313" key="2">
    <source>
        <dbReference type="EMBL" id="PRQ75121.1"/>
    </source>
</evidence>
<protein>
    <submittedName>
        <fullName evidence="2">Transcription termination factor Rho</fullName>
    </submittedName>
</protein>